<feature type="transmembrane region" description="Helical" evidence="1">
    <location>
        <begin position="210"/>
        <end position="230"/>
    </location>
</feature>
<gene>
    <name evidence="3" type="ORF">EVA_09639</name>
</gene>
<sequence>MERLYEYLPRELVTFVLVTLFSLLIGLSQRKLNLKREGELTLFGTDRTFTFIGILGYLLYILDPIEFRLFMGGGAVLGVLLALYYYIKQLQYHVFGLTSIVIALITYCLAPIVATQPSWFYVMVIVTVLLFTELKHTFTELAQRMQNDEMITLAKFLAISGIILPILPDKNLIPGINLTPYSIWLATVVVSGISYLSYLLKRYVFRESGILVSGIIGGLYSSTATISVLARKGRQVAPEEASEYVSSMLLAVSMMFLRFLILIAIFSKETAVVIYPYMLLMSAVSGGVAWYIHTRRLRVVGHRSGAEEDDGSNPLEFKVALIFAALFVIFTILTHYTLIYAGTGGLNLLSVVSGISDITPFILNLLQGTGSVAVLVITACSMQAIVSNIIVNMCYALFFGGKKSAMTPWILKGFGSVILINLLLLLFFYLF</sequence>
<keyword evidence="1" id="KW-1133">Transmembrane helix</keyword>
<accession>J9GQD9</accession>
<evidence type="ECO:0000256" key="1">
    <source>
        <dbReference type="SAM" id="Phobius"/>
    </source>
</evidence>
<feature type="transmembrane region" description="Helical" evidence="1">
    <location>
        <begin position="346"/>
        <end position="366"/>
    </location>
</feature>
<dbReference type="EMBL" id="AMCI01002621">
    <property type="protein sequence ID" value="EJX02260.1"/>
    <property type="molecule type" value="Genomic_DNA"/>
</dbReference>
<feature type="transmembrane region" description="Helical" evidence="1">
    <location>
        <begin position="273"/>
        <end position="292"/>
    </location>
</feature>
<keyword evidence="1" id="KW-0812">Transmembrane</keyword>
<feature type="transmembrane region" description="Helical" evidence="1">
    <location>
        <begin position="67"/>
        <end position="87"/>
    </location>
</feature>
<dbReference type="PANTHER" id="PTHR39084:SF1">
    <property type="entry name" value="DUF4010 DOMAIN-CONTAINING PROTEIN"/>
    <property type="match status" value="1"/>
</dbReference>
<dbReference type="AlphaFoldDB" id="J9GQD9"/>
<feature type="transmembrane region" description="Helical" evidence="1">
    <location>
        <begin position="94"/>
        <end position="113"/>
    </location>
</feature>
<evidence type="ECO:0000259" key="2">
    <source>
        <dbReference type="Pfam" id="PF13194"/>
    </source>
</evidence>
<feature type="transmembrane region" description="Helical" evidence="1">
    <location>
        <begin position="410"/>
        <end position="430"/>
    </location>
</feature>
<feature type="transmembrane region" description="Helical" evidence="1">
    <location>
        <begin position="319"/>
        <end position="339"/>
    </location>
</feature>
<feature type="transmembrane region" description="Helical" evidence="1">
    <location>
        <begin position="372"/>
        <end position="398"/>
    </location>
</feature>
<reference evidence="3" key="1">
    <citation type="journal article" date="2012" name="PLoS ONE">
        <title>Gene sets for utilization of primary and secondary nutrition supplies in the distal gut of endangered iberian lynx.</title>
        <authorList>
            <person name="Alcaide M."/>
            <person name="Messina E."/>
            <person name="Richter M."/>
            <person name="Bargiela R."/>
            <person name="Peplies J."/>
            <person name="Huws S.A."/>
            <person name="Newbold C.J."/>
            <person name="Golyshin P.N."/>
            <person name="Simon M.A."/>
            <person name="Lopez G."/>
            <person name="Yakimov M.M."/>
            <person name="Ferrer M."/>
        </authorList>
    </citation>
    <scope>NUCLEOTIDE SEQUENCE</scope>
</reference>
<dbReference type="InterPro" id="IPR025105">
    <property type="entry name" value="DUF4010"/>
</dbReference>
<feature type="transmembrane region" description="Helical" evidence="1">
    <location>
        <begin position="40"/>
        <end position="61"/>
    </location>
</feature>
<feature type="domain" description="DUF4010" evidence="2">
    <location>
        <begin position="188"/>
        <end position="400"/>
    </location>
</feature>
<keyword evidence="1" id="KW-0472">Membrane</keyword>
<evidence type="ECO:0000313" key="3">
    <source>
        <dbReference type="EMBL" id="EJX02260.1"/>
    </source>
</evidence>
<feature type="transmembrane region" description="Helical" evidence="1">
    <location>
        <begin position="119"/>
        <end position="138"/>
    </location>
</feature>
<protein>
    <recommendedName>
        <fullName evidence="2">DUF4010 domain-containing protein</fullName>
    </recommendedName>
</protein>
<name>J9GQD9_9ZZZZ</name>
<feature type="transmembrane region" description="Helical" evidence="1">
    <location>
        <begin position="245"/>
        <end position="266"/>
    </location>
</feature>
<feature type="transmembrane region" description="Helical" evidence="1">
    <location>
        <begin position="150"/>
        <end position="167"/>
    </location>
</feature>
<dbReference type="PANTHER" id="PTHR39084">
    <property type="entry name" value="MEMBRANE PROTEIN-RELATED"/>
    <property type="match status" value="1"/>
</dbReference>
<dbReference type="Pfam" id="PF13194">
    <property type="entry name" value="DUF4010"/>
    <property type="match status" value="1"/>
</dbReference>
<proteinExistence type="predicted"/>
<feature type="transmembrane region" description="Helical" evidence="1">
    <location>
        <begin position="12"/>
        <end position="28"/>
    </location>
</feature>
<organism evidence="3">
    <name type="scientific">gut metagenome</name>
    <dbReference type="NCBI Taxonomy" id="749906"/>
    <lineage>
        <taxon>unclassified sequences</taxon>
        <taxon>metagenomes</taxon>
        <taxon>organismal metagenomes</taxon>
    </lineage>
</organism>
<feature type="transmembrane region" description="Helical" evidence="1">
    <location>
        <begin position="179"/>
        <end position="198"/>
    </location>
</feature>
<comment type="caution">
    <text evidence="3">The sequence shown here is derived from an EMBL/GenBank/DDBJ whole genome shotgun (WGS) entry which is preliminary data.</text>
</comment>